<dbReference type="EMBL" id="WHUT02000006">
    <property type="protein sequence ID" value="NUB45013.1"/>
    <property type="molecule type" value="Genomic_DNA"/>
</dbReference>
<evidence type="ECO:0000313" key="2">
    <source>
        <dbReference type="Proteomes" id="UP000484076"/>
    </source>
</evidence>
<name>A0A8X8GZZ8_9RHOB</name>
<dbReference type="GO" id="GO:0008410">
    <property type="term" value="F:CoA-transferase activity"/>
    <property type="evidence" value="ECO:0007669"/>
    <property type="project" value="InterPro"/>
</dbReference>
<dbReference type="Proteomes" id="UP000484076">
    <property type="component" value="Unassembled WGS sequence"/>
</dbReference>
<keyword evidence="1" id="KW-0808">Transferase</keyword>
<dbReference type="SUPFAM" id="SSF100950">
    <property type="entry name" value="NagB/RpiA/CoA transferase-like"/>
    <property type="match status" value="1"/>
</dbReference>
<reference evidence="1" key="1">
    <citation type="submission" date="2020-05" db="EMBL/GenBank/DDBJ databases">
        <title>Fertoebacter nigrum gen. nov., sp. nov., a new member of the family Rhodobacteraceae.</title>
        <authorList>
            <person name="Szuroczki S."/>
            <person name="Abbaszade G."/>
            <person name="Buni D."/>
            <person name="Schumann P."/>
            <person name="Toth E."/>
        </authorList>
    </citation>
    <scope>NUCLEOTIDE SEQUENCE</scope>
    <source>
        <strain evidence="1">RG-N-1a</strain>
    </source>
</reference>
<keyword evidence="2" id="KW-1185">Reference proteome</keyword>
<dbReference type="Gene3D" id="3.40.1080.10">
    <property type="entry name" value="Glutaconate Coenzyme A-transferase"/>
    <property type="match status" value="1"/>
</dbReference>
<proteinExistence type="predicted"/>
<comment type="caution">
    <text evidence="1">The sequence shown here is derived from an EMBL/GenBank/DDBJ whole genome shotgun (WGS) entry which is preliminary data.</text>
</comment>
<dbReference type="InterPro" id="IPR004165">
    <property type="entry name" value="CoA_trans_fam_I"/>
</dbReference>
<dbReference type="Pfam" id="PF01144">
    <property type="entry name" value="CoA_trans"/>
    <property type="match status" value="1"/>
</dbReference>
<accession>A0A8X8GZZ8</accession>
<dbReference type="SMART" id="SM00882">
    <property type="entry name" value="CoA_trans"/>
    <property type="match status" value="1"/>
</dbReference>
<organism evidence="1 2">
    <name type="scientific">Fertoeibacter niger</name>
    <dbReference type="NCBI Taxonomy" id="2656921"/>
    <lineage>
        <taxon>Bacteria</taxon>
        <taxon>Pseudomonadati</taxon>
        <taxon>Pseudomonadota</taxon>
        <taxon>Alphaproteobacteria</taxon>
        <taxon>Rhodobacterales</taxon>
        <taxon>Paracoccaceae</taxon>
        <taxon>Fertoeibacter</taxon>
    </lineage>
</organism>
<protein>
    <submittedName>
        <fullName evidence="1">CoA transferase subunit A</fullName>
    </submittedName>
</protein>
<dbReference type="Gene3D" id="3.30.30.40">
    <property type="match status" value="1"/>
</dbReference>
<dbReference type="InterPro" id="IPR037171">
    <property type="entry name" value="NagB/RpiA_transferase-like"/>
</dbReference>
<sequence length="285" mass="30158">MSLEQAIRGLVPSGSLVFVGGFGQCVPFAAGREIVRQGVTGLTLCRTGADILFDLLVAAGAAKEIVVGWFGNPGIGISHICRRALAEDRLRLRETSNFGLLLRLEAAAMGLPFLPTHVLAEGDLVPDGGRRSVVCPFTGLELTAVPALVPDVALVHAHRADPLGNVQSSGILGDTLAGARAARRIVVTVEKIVDPAEIRADPGSTILPAHLVSAVAEVPFGAWPSYVDGVYDRDDDYYRAFDRLSRDPAWVDNWVQDTRTGVAEVVAPARKAALVQAAHEPPHAA</sequence>
<dbReference type="RefSeq" id="WP_174539808.1">
    <property type="nucleotide sequence ID" value="NZ_WHUT02000006.1"/>
</dbReference>
<evidence type="ECO:0000313" key="1">
    <source>
        <dbReference type="EMBL" id="NUB45013.1"/>
    </source>
</evidence>
<dbReference type="AlphaFoldDB" id="A0A8X8GZZ8"/>
<gene>
    <name evidence="1" type="ORF">GEU84_011495</name>
</gene>